<dbReference type="STRING" id="1198029.A0A1U7LSI8"/>
<protein>
    <recommendedName>
        <fullName evidence="8">Arp2/3 complex 41 kDa subunit</fullName>
    </recommendedName>
    <alternativeName>
        <fullName evidence="9">p41-ARC</fullName>
    </alternativeName>
</protein>
<evidence type="ECO:0000256" key="4">
    <source>
        <dbReference type="ARBA" id="ARBA00022574"/>
    </source>
</evidence>
<dbReference type="GO" id="GO:0005885">
    <property type="term" value="C:Arp2/3 protein complex"/>
    <property type="evidence" value="ECO:0007669"/>
    <property type="project" value="EnsemblFungi"/>
</dbReference>
<dbReference type="OMA" id="YVWEPSP"/>
<dbReference type="SUPFAM" id="SSF50978">
    <property type="entry name" value="WD40 repeat-like"/>
    <property type="match status" value="1"/>
</dbReference>
<evidence type="ECO:0000256" key="6">
    <source>
        <dbReference type="ARBA" id="ARBA00023203"/>
    </source>
</evidence>
<dbReference type="PROSITE" id="PS50082">
    <property type="entry name" value="WD_REPEATS_2"/>
    <property type="match status" value="1"/>
</dbReference>
<dbReference type="Gene3D" id="2.130.10.10">
    <property type="entry name" value="YVTN repeat-like/Quinoprotein amine dehydrogenase"/>
    <property type="match status" value="1"/>
</dbReference>
<keyword evidence="3" id="KW-0963">Cytoplasm</keyword>
<evidence type="ECO:0000256" key="8">
    <source>
        <dbReference type="ARBA" id="ARBA00041244"/>
    </source>
</evidence>
<evidence type="ECO:0000256" key="7">
    <source>
        <dbReference type="ARBA" id="ARBA00023212"/>
    </source>
</evidence>
<comment type="similarity">
    <text evidence="2">Belongs to the WD repeat ARPC1 family.</text>
</comment>
<evidence type="ECO:0000256" key="9">
    <source>
        <dbReference type="ARBA" id="ARBA00041789"/>
    </source>
</evidence>
<keyword evidence="12" id="KW-1185">Reference proteome</keyword>
<keyword evidence="7" id="KW-0206">Cytoskeleton</keyword>
<dbReference type="GO" id="GO:0034314">
    <property type="term" value="P:Arp2/3 complex-mediated actin nucleation"/>
    <property type="evidence" value="ECO:0007669"/>
    <property type="project" value="EnsemblFungi"/>
</dbReference>
<name>A0A1U7LSI8_NEOID</name>
<proteinExistence type="inferred from homology"/>
<sequence>MYTAHRIFAAKLKHDLLVTSLDWAPRTNRIVTCSQDRNANVWTWNGTEWRPTLVLLRINRAATCVKWSANETKFAVGSGARVIAVCYFEKENDWWISKHIKKPLRSTVTCVDWHPNGVLIAAGSTDMKARVFSGYLKDVDEKPEPSVWGARLPFNTLCAEYLSAGSSWIHSIAFSPSGDTLAFTGNISCGIFLNIGHDSSVTVVYPSTQEGIAPTIFKVKTQFLPFTSLLWTNMDEIVAAGYDCRPVVFKRDQNGWKYHSCLDGTSRSSSRAETKTNSAFNMFRDMDTRARSQGSSEDTTLNTVHQNAITLVRAHEGEKDRLTKISASGVDGKISIWDMTVASQFSLMNL</sequence>
<keyword evidence="6" id="KW-0009">Actin-binding</keyword>
<dbReference type="InterPro" id="IPR015943">
    <property type="entry name" value="WD40/YVTN_repeat-like_dom_sf"/>
</dbReference>
<comment type="caution">
    <text evidence="11">The sequence shown here is derived from an EMBL/GenBank/DDBJ whole genome shotgun (WGS) entry which is preliminary data.</text>
</comment>
<dbReference type="GO" id="GO:2000601">
    <property type="term" value="P:positive regulation of Arp2/3 complex-mediated actin nucleation"/>
    <property type="evidence" value="ECO:0007669"/>
    <property type="project" value="EnsemblFungi"/>
</dbReference>
<dbReference type="Pfam" id="PF00400">
    <property type="entry name" value="WD40"/>
    <property type="match status" value="2"/>
</dbReference>
<dbReference type="InterPro" id="IPR036322">
    <property type="entry name" value="WD40_repeat_dom_sf"/>
</dbReference>
<gene>
    <name evidence="11" type="ORF">NEOLI_002965</name>
</gene>
<dbReference type="InterPro" id="IPR001680">
    <property type="entry name" value="WD40_rpt"/>
</dbReference>
<evidence type="ECO:0000256" key="10">
    <source>
        <dbReference type="PROSITE-ProRule" id="PRU00221"/>
    </source>
</evidence>
<dbReference type="GO" id="GO:0044396">
    <property type="term" value="P:actin cortical patch organization"/>
    <property type="evidence" value="ECO:0007669"/>
    <property type="project" value="EnsemblFungi"/>
</dbReference>
<dbReference type="EMBL" id="LXFE01000344">
    <property type="protein sequence ID" value="OLL25627.1"/>
    <property type="molecule type" value="Genomic_DNA"/>
</dbReference>
<keyword evidence="4 10" id="KW-0853">WD repeat</keyword>
<reference evidence="11 12" key="1">
    <citation type="submission" date="2016-04" db="EMBL/GenBank/DDBJ databases">
        <title>Evolutionary innovation and constraint leading to complex multicellularity in the Ascomycota.</title>
        <authorList>
            <person name="Cisse O."/>
            <person name="Nguyen A."/>
            <person name="Hewitt D.A."/>
            <person name="Jedd G."/>
            <person name="Stajich J.E."/>
        </authorList>
    </citation>
    <scope>NUCLEOTIDE SEQUENCE [LARGE SCALE GENOMIC DNA]</scope>
    <source>
        <strain evidence="11 12">DAH-3</strain>
    </source>
</reference>
<dbReference type="InterPro" id="IPR017383">
    <property type="entry name" value="ARPC1"/>
</dbReference>
<evidence type="ECO:0000256" key="5">
    <source>
        <dbReference type="ARBA" id="ARBA00022737"/>
    </source>
</evidence>
<evidence type="ECO:0000313" key="11">
    <source>
        <dbReference type="EMBL" id="OLL25627.1"/>
    </source>
</evidence>
<accession>A0A1U7LSI8</accession>
<dbReference type="PANTHER" id="PTHR10709:SF2">
    <property type="entry name" value="ACTIN-RELATED PROTEIN 2_3 COMPLEX SUBUNIT"/>
    <property type="match status" value="1"/>
</dbReference>
<dbReference type="PIRSF" id="PIRSF038093">
    <property type="entry name" value="ARP2/3_su1"/>
    <property type="match status" value="1"/>
</dbReference>
<dbReference type="OrthoDB" id="406844at2759"/>
<organism evidence="11 12">
    <name type="scientific">Neolecta irregularis (strain DAH-3)</name>
    <dbReference type="NCBI Taxonomy" id="1198029"/>
    <lineage>
        <taxon>Eukaryota</taxon>
        <taxon>Fungi</taxon>
        <taxon>Dikarya</taxon>
        <taxon>Ascomycota</taxon>
        <taxon>Taphrinomycotina</taxon>
        <taxon>Neolectales</taxon>
        <taxon>Neolectaceae</taxon>
        <taxon>Neolecta</taxon>
    </lineage>
</organism>
<comment type="subcellular location">
    <subcellularLocation>
        <location evidence="1">Cytoplasm</location>
        <location evidence="1">Cytoskeleton</location>
    </subcellularLocation>
</comment>
<dbReference type="GO" id="GO:0051015">
    <property type="term" value="F:actin filament binding"/>
    <property type="evidence" value="ECO:0007669"/>
    <property type="project" value="EnsemblFungi"/>
</dbReference>
<dbReference type="AlphaFoldDB" id="A0A1U7LSI8"/>
<dbReference type="Proteomes" id="UP000186594">
    <property type="component" value="Unassembled WGS sequence"/>
</dbReference>
<evidence type="ECO:0000256" key="3">
    <source>
        <dbReference type="ARBA" id="ARBA00022490"/>
    </source>
</evidence>
<dbReference type="SMART" id="SM00320">
    <property type="entry name" value="WD40"/>
    <property type="match status" value="5"/>
</dbReference>
<keyword evidence="5" id="KW-0677">Repeat</keyword>
<evidence type="ECO:0000256" key="1">
    <source>
        <dbReference type="ARBA" id="ARBA00004245"/>
    </source>
</evidence>
<dbReference type="GO" id="GO:0043130">
    <property type="term" value="F:ubiquitin binding"/>
    <property type="evidence" value="ECO:0007669"/>
    <property type="project" value="EnsemblFungi"/>
</dbReference>
<dbReference type="PANTHER" id="PTHR10709">
    <property type="entry name" value="ACTIN-RELATED PROTEIN 2/3 COMPLEX SUBUNIT 1"/>
    <property type="match status" value="1"/>
</dbReference>
<feature type="repeat" description="WD" evidence="10">
    <location>
        <begin position="11"/>
        <end position="42"/>
    </location>
</feature>
<dbReference type="GO" id="GO:0005737">
    <property type="term" value="C:cytoplasm"/>
    <property type="evidence" value="ECO:0007669"/>
    <property type="project" value="EnsemblFungi"/>
</dbReference>
<evidence type="ECO:0000313" key="12">
    <source>
        <dbReference type="Proteomes" id="UP000186594"/>
    </source>
</evidence>
<evidence type="ECO:0000256" key="2">
    <source>
        <dbReference type="ARBA" id="ARBA00006260"/>
    </source>
</evidence>